<dbReference type="SUPFAM" id="SSF54171">
    <property type="entry name" value="DNA-binding domain"/>
    <property type="match status" value="1"/>
</dbReference>
<dbReference type="InterPro" id="IPR007728">
    <property type="entry name" value="Pre-SET_dom"/>
</dbReference>
<dbReference type="SMART" id="SM00317">
    <property type="entry name" value="SET"/>
    <property type="match status" value="1"/>
</dbReference>
<comment type="caution">
    <text evidence="14">The sequence shown here is derived from an EMBL/GenBank/DDBJ whole genome shotgun (WGS) entry which is preliminary data.</text>
</comment>
<keyword evidence="8" id="KW-0862">Zinc</keyword>
<sequence length="499" mass="56055">MPGSSHPQAIQDHHVSSTFPTTSHVIEVRSHTSMSKQPSSTVVCASSCSGEPSGKSVPLKRAFSDGGLVVPLAKAKRASASDDESLVSIREVEYPDHGFIATKQLSEYPVYAKHEYTTHDCSNACPLGESQQALNAYIRTAHSPLVLPLLFGWYRQVKTTGKGKKNLKKVVTYFTPCGKQLDCIKDVYDYLMLVGSIVPITVFTFEGDVELTNRFCIKKDSVKRFDEDLAKKILDKPYARYPIFNCFSDSLPDSFSYVKKITKSEKVVRLLKEKGISERTEGCGCQGTCTVNCLCFNMYEDERGYCYGRLLRKQNYIVECNDNCKCGPSCLNRVTTNTVTFPLILYNYPDKGWGVRALCDIPKGTFLAYYYGQVVADSEISEKHDKYLVALDFKGAISKDDSIAEGEGEHEESELLNLDGRRFGNIARFMNHSCDPNVFVQVIQREMFSGQIYNVAFFTARNIGAGEELAWDYGYEVGSLPNRRIICMCRAKYCRTYML</sequence>
<dbReference type="PANTHER" id="PTHR46024">
    <property type="entry name" value="HISTONE-LYSINE N-METHYLTRANSFERASE EGGLESS"/>
    <property type="match status" value="1"/>
</dbReference>
<dbReference type="GO" id="GO:0070828">
    <property type="term" value="P:heterochromatin organization"/>
    <property type="evidence" value="ECO:0007669"/>
    <property type="project" value="TreeGrafter"/>
</dbReference>
<gene>
    <name evidence="14" type="primary">RvY_07401-1</name>
    <name evidence="14" type="synonym">RvY_07401.1</name>
    <name evidence="14" type="ORF">RvY_07401</name>
</gene>
<evidence type="ECO:0000313" key="14">
    <source>
        <dbReference type="EMBL" id="GAU95860.1"/>
    </source>
</evidence>
<name>A0A1D1V4L3_RAMVA</name>
<evidence type="ECO:0000259" key="13">
    <source>
        <dbReference type="PROSITE" id="PS50982"/>
    </source>
</evidence>
<evidence type="ECO:0000259" key="12">
    <source>
        <dbReference type="PROSITE" id="PS50867"/>
    </source>
</evidence>
<dbReference type="GO" id="GO:0008270">
    <property type="term" value="F:zinc ion binding"/>
    <property type="evidence" value="ECO:0007669"/>
    <property type="project" value="InterPro"/>
</dbReference>
<feature type="domain" description="MBD" evidence="13">
    <location>
        <begin position="139"/>
        <end position="210"/>
    </location>
</feature>
<dbReference type="InterPro" id="IPR016177">
    <property type="entry name" value="DNA-bd_dom_sf"/>
</dbReference>
<dbReference type="GO" id="GO:0010629">
    <property type="term" value="P:negative regulation of gene expression"/>
    <property type="evidence" value="ECO:0007669"/>
    <property type="project" value="TreeGrafter"/>
</dbReference>
<dbReference type="SMART" id="SM00391">
    <property type="entry name" value="MBD"/>
    <property type="match status" value="1"/>
</dbReference>
<evidence type="ECO:0000256" key="2">
    <source>
        <dbReference type="ARBA" id="ARBA00004286"/>
    </source>
</evidence>
<evidence type="ECO:0000256" key="3">
    <source>
        <dbReference type="ARBA" id="ARBA00022454"/>
    </source>
</evidence>
<evidence type="ECO:0000313" key="15">
    <source>
        <dbReference type="Proteomes" id="UP000186922"/>
    </source>
</evidence>
<keyword evidence="15" id="KW-1185">Reference proteome</keyword>
<dbReference type="SUPFAM" id="SSF82199">
    <property type="entry name" value="SET domain"/>
    <property type="match status" value="1"/>
</dbReference>
<dbReference type="PROSITE" id="PS50280">
    <property type="entry name" value="SET"/>
    <property type="match status" value="1"/>
</dbReference>
<comment type="subcellular location">
    <subcellularLocation>
        <location evidence="2">Chromosome</location>
    </subcellularLocation>
    <subcellularLocation>
        <location evidence="1">Nucleus</location>
    </subcellularLocation>
</comment>
<dbReference type="InterPro" id="IPR046341">
    <property type="entry name" value="SET_dom_sf"/>
</dbReference>
<organism evidence="14 15">
    <name type="scientific">Ramazzottius varieornatus</name>
    <name type="common">Water bear</name>
    <name type="synonym">Tardigrade</name>
    <dbReference type="NCBI Taxonomy" id="947166"/>
    <lineage>
        <taxon>Eukaryota</taxon>
        <taxon>Metazoa</taxon>
        <taxon>Ecdysozoa</taxon>
        <taxon>Tardigrada</taxon>
        <taxon>Eutardigrada</taxon>
        <taxon>Parachela</taxon>
        <taxon>Hypsibioidea</taxon>
        <taxon>Ramazzottiidae</taxon>
        <taxon>Ramazzottius</taxon>
    </lineage>
</organism>
<proteinExistence type="predicted"/>
<keyword evidence="5" id="KW-0808">Transferase</keyword>
<evidence type="ECO:0000256" key="1">
    <source>
        <dbReference type="ARBA" id="ARBA00004123"/>
    </source>
</evidence>
<evidence type="ECO:0000259" key="11">
    <source>
        <dbReference type="PROSITE" id="PS50280"/>
    </source>
</evidence>
<dbReference type="Pfam" id="PF00856">
    <property type="entry name" value="SET"/>
    <property type="match status" value="1"/>
</dbReference>
<evidence type="ECO:0000256" key="7">
    <source>
        <dbReference type="ARBA" id="ARBA00022723"/>
    </source>
</evidence>
<dbReference type="InterPro" id="IPR051516">
    <property type="entry name" value="SETDB_methyltransferase"/>
</dbReference>
<keyword evidence="7" id="KW-0479">Metal-binding</keyword>
<evidence type="ECO:0000256" key="10">
    <source>
        <dbReference type="SAM" id="MobiDB-lite"/>
    </source>
</evidence>
<dbReference type="AlphaFoldDB" id="A0A1D1V4L3"/>
<dbReference type="STRING" id="947166.A0A1D1V4L3"/>
<evidence type="ECO:0000256" key="4">
    <source>
        <dbReference type="ARBA" id="ARBA00022603"/>
    </source>
</evidence>
<dbReference type="GO" id="GO:0003677">
    <property type="term" value="F:DNA binding"/>
    <property type="evidence" value="ECO:0007669"/>
    <property type="project" value="InterPro"/>
</dbReference>
<dbReference type="EMBL" id="BDGG01000003">
    <property type="protein sequence ID" value="GAU95860.1"/>
    <property type="molecule type" value="Genomic_DNA"/>
</dbReference>
<reference evidence="14 15" key="1">
    <citation type="journal article" date="2016" name="Nat. Commun.">
        <title>Extremotolerant tardigrade genome and improved radiotolerance of human cultured cells by tardigrade-unique protein.</title>
        <authorList>
            <person name="Hashimoto T."/>
            <person name="Horikawa D.D."/>
            <person name="Saito Y."/>
            <person name="Kuwahara H."/>
            <person name="Kozuka-Hata H."/>
            <person name="Shin-I T."/>
            <person name="Minakuchi Y."/>
            <person name="Ohishi K."/>
            <person name="Motoyama A."/>
            <person name="Aizu T."/>
            <person name="Enomoto A."/>
            <person name="Kondo K."/>
            <person name="Tanaka S."/>
            <person name="Hara Y."/>
            <person name="Koshikawa S."/>
            <person name="Sagara H."/>
            <person name="Miura T."/>
            <person name="Yokobori S."/>
            <person name="Miyagawa K."/>
            <person name="Suzuki Y."/>
            <person name="Kubo T."/>
            <person name="Oyama M."/>
            <person name="Kohara Y."/>
            <person name="Fujiyama A."/>
            <person name="Arakawa K."/>
            <person name="Katayama T."/>
            <person name="Toyoda A."/>
            <person name="Kunieda T."/>
        </authorList>
    </citation>
    <scope>NUCLEOTIDE SEQUENCE [LARGE SCALE GENOMIC DNA]</scope>
    <source>
        <strain evidence="14 15">YOKOZUNA-1</strain>
    </source>
</reference>
<dbReference type="Gene3D" id="2.170.270.10">
    <property type="entry name" value="SET domain"/>
    <property type="match status" value="1"/>
</dbReference>
<dbReference type="Pfam" id="PF05033">
    <property type="entry name" value="Pre-SET"/>
    <property type="match status" value="1"/>
</dbReference>
<keyword evidence="9" id="KW-0539">Nucleus</keyword>
<protein>
    <recommendedName>
        <fullName evidence="16">Histone-lysine N-methyltransferase</fullName>
    </recommendedName>
</protein>
<evidence type="ECO:0000256" key="9">
    <source>
        <dbReference type="ARBA" id="ARBA00023242"/>
    </source>
</evidence>
<dbReference type="OrthoDB" id="5792673at2759"/>
<dbReference type="PROSITE" id="PS50982">
    <property type="entry name" value="MBD"/>
    <property type="match status" value="1"/>
</dbReference>
<keyword evidence="6" id="KW-0949">S-adenosyl-L-methionine</keyword>
<dbReference type="InterPro" id="IPR001214">
    <property type="entry name" value="SET_dom"/>
</dbReference>
<dbReference type="GO" id="GO:0046974">
    <property type="term" value="F:histone H3K9 methyltransferase activity"/>
    <property type="evidence" value="ECO:0007669"/>
    <property type="project" value="TreeGrafter"/>
</dbReference>
<dbReference type="Gene3D" id="3.30.890.10">
    <property type="entry name" value="Methyl-cpg-binding Protein 2, Chain A"/>
    <property type="match status" value="1"/>
</dbReference>
<feature type="domain" description="Pre-SET" evidence="12">
    <location>
        <begin position="281"/>
        <end position="338"/>
    </location>
</feature>
<dbReference type="InterPro" id="IPR001739">
    <property type="entry name" value="Methyl_CpG_DNA-bd"/>
</dbReference>
<dbReference type="Pfam" id="PF01429">
    <property type="entry name" value="MBD"/>
    <property type="match status" value="1"/>
</dbReference>
<evidence type="ECO:0000256" key="5">
    <source>
        <dbReference type="ARBA" id="ARBA00022679"/>
    </source>
</evidence>
<dbReference type="PROSITE" id="PS50867">
    <property type="entry name" value="PRE_SET"/>
    <property type="match status" value="1"/>
</dbReference>
<evidence type="ECO:0008006" key="16">
    <source>
        <dbReference type="Google" id="ProtNLM"/>
    </source>
</evidence>
<keyword evidence="4" id="KW-0489">Methyltransferase</keyword>
<dbReference type="GO" id="GO:0032259">
    <property type="term" value="P:methylation"/>
    <property type="evidence" value="ECO:0007669"/>
    <property type="project" value="UniProtKB-KW"/>
</dbReference>
<keyword evidence="3" id="KW-0158">Chromosome</keyword>
<feature type="region of interest" description="Disordered" evidence="10">
    <location>
        <begin position="1"/>
        <end position="20"/>
    </location>
</feature>
<dbReference type="GO" id="GO:0005634">
    <property type="term" value="C:nucleus"/>
    <property type="evidence" value="ECO:0007669"/>
    <property type="project" value="UniProtKB-SubCell"/>
</dbReference>
<evidence type="ECO:0000256" key="8">
    <source>
        <dbReference type="ARBA" id="ARBA00022833"/>
    </source>
</evidence>
<dbReference type="GO" id="GO:0005694">
    <property type="term" value="C:chromosome"/>
    <property type="evidence" value="ECO:0007669"/>
    <property type="project" value="UniProtKB-SubCell"/>
</dbReference>
<evidence type="ECO:0000256" key="6">
    <source>
        <dbReference type="ARBA" id="ARBA00022691"/>
    </source>
</evidence>
<feature type="domain" description="SET" evidence="11">
    <location>
        <begin position="341"/>
        <end position="474"/>
    </location>
</feature>
<dbReference type="Proteomes" id="UP000186922">
    <property type="component" value="Unassembled WGS sequence"/>
</dbReference>
<accession>A0A1D1V4L3</accession>
<dbReference type="PANTHER" id="PTHR46024:SF1">
    <property type="entry name" value="HISTONE-LYSINE N-METHYLTRANSFERASE EGGLESS"/>
    <property type="match status" value="1"/>
</dbReference>